<dbReference type="KEGG" id="sna:Snas_1998"/>
<accession>D3PZM0</accession>
<sequence>MNPLRTVNFRLQAFMDEAGLNGDGLARSIRAVGDQVGLSLRCGRATVGQWLRGRNPRPPIPTLAAEALSRALDRDVSPAHLGFEADSSEDLAFWHERSVAGQLQVLHQLDNVSGPCQNPRVYRVAALRPPIWDEPPPDLARPSTTRPLGTGRLGRAEVEDAETMLRLFGQADSRAGAGHVRPALARYLADQIRVWTTAPARDDIRRELLAIAARLAYLCGFLFFDDELHGTAQRYYHVAAELAREAGRPGPHAMALRALSVQARLLGHPRPALALAEASLSDAPTDCDPLTRAFLTGQLAVAHAADGDRYRALRQLSATEHWFAKGCDRVDAPMAYNHASLAHQKAAVLALLHQRPQAIAALELSVRQRPAHERRSRAITKARLAELQLSHGHLEQATATWHTFLDDYRCILSGRARSALAIMRASLRPYKNNRLAGEVLRRALALPYVGLGGGQSMVRV</sequence>
<dbReference type="Proteomes" id="UP000000844">
    <property type="component" value="Chromosome"/>
</dbReference>
<evidence type="ECO:0000313" key="2">
    <source>
        <dbReference type="Proteomes" id="UP000000844"/>
    </source>
</evidence>
<gene>
    <name evidence="1" type="ordered locus">Snas_1998</name>
</gene>
<proteinExistence type="predicted"/>
<dbReference type="Gene3D" id="1.25.40.10">
    <property type="entry name" value="Tetratricopeptide repeat domain"/>
    <property type="match status" value="1"/>
</dbReference>
<name>D3PZM0_STANL</name>
<dbReference type="EMBL" id="CP001778">
    <property type="protein sequence ID" value="ADD41694.1"/>
    <property type="molecule type" value="Genomic_DNA"/>
</dbReference>
<organism evidence="1 2">
    <name type="scientific">Stackebrandtia nassauensis (strain DSM 44728 / CIP 108903 / NRRL B-16338 / NBRC 102104 / LLR-40K-21)</name>
    <dbReference type="NCBI Taxonomy" id="446470"/>
    <lineage>
        <taxon>Bacteria</taxon>
        <taxon>Bacillati</taxon>
        <taxon>Actinomycetota</taxon>
        <taxon>Actinomycetes</taxon>
        <taxon>Glycomycetales</taxon>
        <taxon>Glycomycetaceae</taxon>
        <taxon>Stackebrandtia</taxon>
    </lineage>
</organism>
<keyword evidence="2" id="KW-1185">Reference proteome</keyword>
<dbReference type="RefSeq" id="WP_013017265.1">
    <property type="nucleotide sequence ID" value="NC_013947.1"/>
</dbReference>
<dbReference type="STRING" id="446470.Snas_1998"/>
<dbReference type="eggNOG" id="COG0457">
    <property type="taxonomic scope" value="Bacteria"/>
</dbReference>
<protein>
    <recommendedName>
        <fullName evidence="3">Transcriptional regulator</fullName>
    </recommendedName>
</protein>
<dbReference type="AlphaFoldDB" id="D3PZM0"/>
<evidence type="ECO:0008006" key="3">
    <source>
        <dbReference type="Google" id="ProtNLM"/>
    </source>
</evidence>
<dbReference type="HOGENOM" id="CLU_029927_4_0_11"/>
<dbReference type="OrthoDB" id="3213425at2"/>
<dbReference type="InterPro" id="IPR011990">
    <property type="entry name" value="TPR-like_helical_dom_sf"/>
</dbReference>
<evidence type="ECO:0000313" key="1">
    <source>
        <dbReference type="EMBL" id="ADD41694.1"/>
    </source>
</evidence>
<reference evidence="1 2" key="1">
    <citation type="journal article" date="2009" name="Stand. Genomic Sci.">
        <title>Complete genome sequence of Stackebrandtia nassauensis type strain (LLR-40K-21).</title>
        <authorList>
            <person name="Munk C."/>
            <person name="Lapidus A."/>
            <person name="Copeland A."/>
            <person name="Jando M."/>
            <person name="Mayilraj S."/>
            <person name="Glavina Del Rio T."/>
            <person name="Nolan M."/>
            <person name="Chen F."/>
            <person name="Lucas S."/>
            <person name="Tice H."/>
            <person name="Cheng J.F."/>
            <person name="Han C."/>
            <person name="Detter J.C."/>
            <person name="Bruce D."/>
            <person name="Goodwin L."/>
            <person name="Chain P."/>
            <person name="Pitluck S."/>
            <person name="Goker M."/>
            <person name="Ovchinikova G."/>
            <person name="Pati A."/>
            <person name="Ivanova N."/>
            <person name="Mavromatis K."/>
            <person name="Chen A."/>
            <person name="Palaniappan K."/>
            <person name="Land M."/>
            <person name="Hauser L."/>
            <person name="Chang Y.J."/>
            <person name="Jeffries C.D."/>
            <person name="Bristow J."/>
            <person name="Eisen J.A."/>
            <person name="Markowitz V."/>
            <person name="Hugenholtz P."/>
            <person name="Kyrpides N.C."/>
            <person name="Klenk H.P."/>
        </authorList>
    </citation>
    <scope>NUCLEOTIDE SEQUENCE [LARGE SCALE GENOMIC DNA]</scope>
    <source>
        <strain evidence="2">DSM 44728 / CIP 108903 / NRRL B-16338 / NBRC 102104 / LLR-40K-21</strain>
    </source>
</reference>